<dbReference type="AlphaFoldDB" id="A0A071M2M5"/>
<dbReference type="EMBL" id="JJOA01000076">
    <property type="protein sequence ID" value="KEA55083.1"/>
    <property type="molecule type" value="Genomic_DNA"/>
</dbReference>
<evidence type="ECO:0000313" key="1">
    <source>
        <dbReference type="EMBL" id="KEA55083.1"/>
    </source>
</evidence>
<name>A0A071M2M5_9BURK</name>
<organism evidence="1">
    <name type="scientific">Burkholderia cenocepacia</name>
    <dbReference type="NCBI Taxonomy" id="95486"/>
    <lineage>
        <taxon>Bacteria</taxon>
        <taxon>Pseudomonadati</taxon>
        <taxon>Pseudomonadota</taxon>
        <taxon>Betaproteobacteria</taxon>
        <taxon>Burkholderiales</taxon>
        <taxon>Burkholderiaceae</taxon>
        <taxon>Burkholderia</taxon>
        <taxon>Burkholderia cepacia complex</taxon>
    </lineage>
</organism>
<comment type="caution">
    <text evidence="1">The sequence shown here is derived from an EMBL/GenBank/DDBJ whole genome shotgun (WGS) entry which is preliminary data.</text>
</comment>
<protein>
    <submittedName>
        <fullName evidence="1">Uncharacterized protein</fullName>
    </submittedName>
</protein>
<proteinExistence type="predicted"/>
<accession>A0A071M2M5</accession>
<sequence length="74" mass="8549">MQLGRFARIERIAFGSARHQHADVFSDVAHDQRGRHADDFRHQVDETLPARDHVGGQVERDVRGCRNDRRRGFG</sequence>
<gene>
    <name evidence="1" type="ORF">DT99_35830</name>
</gene>
<reference evidence="1" key="1">
    <citation type="submission" date="2014-04" db="EMBL/GenBank/DDBJ databases">
        <title>In planta biocontrol of soil-borne Fusarium wilt of banana through a plant endophytic bacterium, Burkholderia cenocepacia 869T2.</title>
        <authorList>
            <person name="Ho Y.-N."/>
            <person name="Chiang H.-M."/>
            <person name="Chao C.-P."/>
            <person name="Su C.-C."/>
            <person name="Hsu H.-F."/>
            <person name="Guo C.-T."/>
            <person name="Hsieh J.-L."/>
            <person name="Huang C.-C."/>
        </authorList>
    </citation>
    <scope>NUCLEOTIDE SEQUENCE [LARGE SCALE GENOMIC DNA]</scope>
    <source>
        <strain evidence="1">869T2</strain>
    </source>
</reference>